<feature type="transmembrane region" description="Helical" evidence="12">
    <location>
        <begin position="129"/>
        <end position="146"/>
    </location>
</feature>
<keyword evidence="3" id="KW-0633">Potassium transport</keyword>
<evidence type="ECO:0000259" key="13">
    <source>
        <dbReference type="Pfam" id="PF00520"/>
    </source>
</evidence>
<dbReference type="InterPro" id="IPR028325">
    <property type="entry name" value="VG_K_chnl"/>
</dbReference>
<evidence type="ECO:0000256" key="1">
    <source>
        <dbReference type="ARBA" id="ARBA00004141"/>
    </source>
</evidence>
<dbReference type="InterPro" id="IPR005821">
    <property type="entry name" value="Ion_trans_dom"/>
</dbReference>
<dbReference type="Pfam" id="PF00520">
    <property type="entry name" value="Ion_trans"/>
    <property type="match status" value="1"/>
</dbReference>
<comment type="caution">
    <text evidence="14">The sequence shown here is derived from an EMBL/GenBank/DDBJ whole genome shotgun (WGS) entry which is preliminary data.</text>
</comment>
<comment type="subcellular location">
    <subcellularLocation>
        <location evidence="1">Membrane</location>
        <topology evidence="1">Multi-pass membrane protein</topology>
    </subcellularLocation>
</comment>
<dbReference type="PANTHER" id="PTHR11537:SF254">
    <property type="entry name" value="POTASSIUM VOLTAGE-GATED CHANNEL PROTEIN SHAB"/>
    <property type="match status" value="1"/>
</dbReference>
<proteinExistence type="predicted"/>
<dbReference type="PRINTS" id="PR00169">
    <property type="entry name" value="KCHANNEL"/>
</dbReference>
<keyword evidence="4 12" id="KW-0812">Transmembrane</keyword>
<feature type="transmembrane region" description="Helical" evidence="12">
    <location>
        <begin position="7"/>
        <end position="29"/>
    </location>
</feature>
<evidence type="ECO:0000256" key="8">
    <source>
        <dbReference type="ARBA" id="ARBA00023065"/>
    </source>
</evidence>
<evidence type="ECO:0000256" key="9">
    <source>
        <dbReference type="ARBA" id="ARBA00023136"/>
    </source>
</evidence>
<evidence type="ECO:0000256" key="10">
    <source>
        <dbReference type="ARBA" id="ARBA00023303"/>
    </source>
</evidence>
<keyword evidence="5" id="KW-0631">Potassium channel</keyword>
<keyword evidence="10" id="KW-0407">Ion channel</keyword>
<dbReference type="SUPFAM" id="SSF81324">
    <property type="entry name" value="Voltage-gated potassium channels"/>
    <property type="match status" value="1"/>
</dbReference>
<evidence type="ECO:0000256" key="4">
    <source>
        <dbReference type="ARBA" id="ARBA00022692"/>
    </source>
</evidence>
<feature type="transmembrane region" description="Helical" evidence="12">
    <location>
        <begin position="231"/>
        <end position="255"/>
    </location>
</feature>
<name>A0ABV2AEM0_9EUKA</name>
<evidence type="ECO:0000256" key="6">
    <source>
        <dbReference type="ARBA" id="ARBA00022958"/>
    </source>
</evidence>
<dbReference type="PANTHER" id="PTHR11537">
    <property type="entry name" value="VOLTAGE-GATED POTASSIUM CHANNEL"/>
    <property type="match status" value="1"/>
</dbReference>
<feature type="transmembrane region" description="Helical" evidence="12">
    <location>
        <begin position="94"/>
        <end position="117"/>
    </location>
</feature>
<evidence type="ECO:0000256" key="5">
    <source>
        <dbReference type="ARBA" id="ARBA00022826"/>
    </source>
</evidence>
<dbReference type="EMBL" id="JBDODL010000021">
    <property type="protein sequence ID" value="MES1918156.1"/>
    <property type="molecule type" value="Genomic_DNA"/>
</dbReference>
<accession>A0ABV2AEM0</accession>
<keyword evidence="8" id="KW-0406">Ion transport</keyword>
<evidence type="ECO:0000256" key="2">
    <source>
        <dbReference type="ARBA" id="ARBA00022448"/>
    </source>
</evidence>
<dbReference type="Proteomes" id="UP001439008">
    <property type="component" value="Unassembled WGS sequence"/>
</dbReference>
<feature type="region of interest" description="Disordered" evidence="11">
    <location>
        <begin position="359"/>
        <end position="379"/>
    </location>
</feature>
<organism evidence="14 15">
    <name type="scientific">Bonamia ostreae</name>
    <dbReference type="NCBI Taxonomy" id="126728"/>
    <lineage>
        <taxon>Eukaryota</taxon>
        <taxon>Sar</taxon>
        <taxon>Rhizaria</taxon>
        <taxon>Endomyxa</taxon>
        <taxon>Ascetosporea</taxon>
        <taxon>Haplosporida</taxon>
        <taxon>Bonamia</taxon>
    </lineage>
</organism>
<evidence type="ECO:0000256" key="11">
    <source>
        <dbReference type="SAM" id="MobiDB-lite"/>
    </source>
</evidence>
<evidence type="ECO:0000313" key="15">
    <source>
        <dbReference type="Proteomes" id="UP001439008"/>
    </source>
</evidence>
<keyword evidence="7 12" id="KW-1133">Transmembrane helix</keyword>
<gene>
    <name evidence="14" type="ORF">MHBO_000166</name>
</gene>
<evidence type="ECO:0000256" key="7">
    <source>
        <dbReference type="ARBA" id="ARBA00022989"/>
    </source>
</evidence>
<reference evidence="14 15" key="1">
    <citation type="journal article" date="2024" name="BMC Biol.">
        <title>Comparative genomics of Ascetosporea gives new insight into the evolutionary basis for animal parasitism in Rhizaria.</title>
        <authorList>
            <person name="Hiltunen Thoren M."/>
            <person name="Onut-Brannstrom I."/>
            <person name="Alfjorden A."/>
            <person name="Peckova H."/>
            <person name="Swords F."/>
            <person name="Hooper C."/>
            <person name="Holzer A.S."/>
            <person name="Bass D."/>
            <person name="Burki F."/>
        </authorList>
    </citation>
    <scope>NUCLEOTIDE SEQUENCE [LARGE SCALE GENOMIC DNA]</scope>
    <source>
        <strain evidence="14">20-A016</strain>
    </source>
</reference>
<keyword evidence="15" id="KW-1185">Reference proteome</keyword>
<protein>
    <recommendedName>
        <fullName evidence="13">Ion transport domain-containing protein</fullName>
    </recommendedName>
</protein>
<keyword evidence="9 12" id="KW-0472">Membrane</keyword>
<feature type="transmembrane region" description="Helical" evidence="12">
    <location>
        <begin position="166"/>
        <end position="187"/>
    </location>
</feature>
<evidence type="ECO:0000256" key="12">
    <source>
        <dbReference type="SAM" id="Phobius"/>
    </source>
</evidence>
<evidence type="ECO:0000256" key="3">
    <source>
        <dbReference type="ARBA" id="ARBA00022538"/>
    </source>
</evidence>
<dbReference type="Gene3D" id="1.10.287.70">
    <property type="match status" value="1"/>
</dbReference>
<feature type="transmembrane region" description="Helical" evidence="12">
    <location>
        <begin position="207"/>
        <end position="224"/>
    </location>
</feature>
<evidence type="ECO:0000313" key="14">
    <source>
        <dbReference type="EMBL" id="MES1918156.1"/>
    </source>
</evidence>
<feature type="domain" description="Ion transport" evidence="13">
    <location>
        <begin position="12"/>
        <end position="258"/>
    </location>
</feature>
<keyword evidence="6" id="KW-0630">Potassium</keyword>
<sequence length="379" mass="44112">MYQDSVLSVLIDITIFAINIASIIIAILADVSDSLKYESIYVLPNVISILDLIFFSIYVVVFAAKIATCNSQTLQELKMERQFVNKLPFPFKKIIAFLMMPLQLLELFILLVFGMLFWPFSFVIRNFKVFFYISFYMRCLKMVTYFRGGRIFLKILYRGRRRLLELVFMFVILALMLGCSAFLAEMYTNTQKTPIPEFAFENLTDGIWWAIVTITTTGYGDYALFTPVGRFIGSITMLIGILYITMPISIISSVFESYVVEEEKRREKWRAAILERVDSYAGKSTIGPKKSVDHNPRTLENILRGDSEDQLGVNRTDNIDSDENLPFRFNRQILLQIEKLIERQQEMLKESMQLKTFIQKQQNKKKRKSRMDILSRVSV</sequence>
<feature type="transmembrane region" description="Helical" evidence="12">
    <location>
        <begin position="41"/>
        <end position="64"/>
    </location>
</feature>
<keyword evidence="2" id="KW-0813">Transport</keyword>